<dbReference type="GO" id="GO:0005634">
    <property type="term" value="C:nucleus"/>
    <property type="evidence" value="ECO:0007669"/>
    <property type="project" value="UniProtKB-SubCell"/>
</dbReference>
<feature type="domain" description="DDE Tnp4" evidence="8">
    <location>
        <begin position="274"/>
        <end position="407"/>
    </location>
</feature>
<gene>
    <name evidence="9" type="ORF">CTheo_5158</name>
</gene>
<dbReference type="PANTHER" id="PTHR22930:SF289">
    <property type="entry name" value="DDE TNP4 DOMAIN-CONTAINING PROTEIN-RELATED"/>
    <property type="match status" value="1"/>
</dbReference>
<comment type="similarity">
    <text evidence="3">Belongs to the HARBI1 family.</text>
</comment>
<evidence type="ECO:0000256" key="4">
    <source>
        <dbReference type="ARBA" id="ARBA00022722"/>
    </source>
</evidence>
<dbReference type="GO" id="GO:0016787">
    <property type="term" value="F:hydrolase activity"/>
    <property type="evidence" value="ECO:0007669"/>
    <property type="project" value="UniProtKB-KW"/>
</dbReference>
<evidence type="ECO:0000256" key="5">
    <source>
        <dbReference type="ARBA" id="ARBA00022723"/>
    </source>
</evidence>
<dbReference type="GO" id="GO:0046872">
    <property type="term" value="F:metal ion binding"/>
    <property type="evidence" value="ECO:0007669"/>
    <property type="project" value="UniProtKB-KW"/>
</dbReference>
<keyword evidence="7" id="KW-0539">Nucleus</keyword>
<evidence type="ECO:0000259" key="8">
    <source>
        <dbReference type="Pfam" id="PF13359"/>
    </source>
</evidence>
<dbReference type="GO" id="GO:0004518">
    <property type="term" value="F:nuclease activity"/>
    <property type="evidence" value="ECO:0007669"/>
    <property type="project" value="UniProtKB-KW"/>
</dbReference>
<dbReference type="Proteomes" id="UP000383932">
    <property type="component" value="Unassembled WGS sequence"/>
</dbReference>
<comment type="cofactor">
    <cofactor evidence="1">
        <name>a divalent metal cation</name>
        <dbReference type="ChEBI" id="CHEBI:60240"/>
    </cofactor>
</comment>
<accession>A0A5N5QIC0</accession>
<organism evidence="9 10">
    <name type="scientific">Ceratobasidium theobromae</name>
    <dbReference type="NCBI Taxonomy" id="1582974"/>
    <lineage>
        <taxon>Eukaryota</taxon>
        <taxon>Fungi</taxon>
        <taxon>Dikarya</taxon>
        <taxon>Basidiomycota</taxon>
        <taxon>Agaricomycotina</taxon>
        <taxon>Agaricomycetes</taxon>
        <taxon>Cantharellales</taxon>
        <taxon>Ceratobasidiaceae</taxon>
        <taxon>Ceratobasidium</taxon>
    </lineage>
</organism>
<dbReference type="InterPro" id="IPR045249">
    <property type="entry name" value="HARBI1-like"/>
</dbReference>
<protein>
    <recommendedName>
        <fullName evidence="8">DDE Tnp4 domain-containing protein</fullName>
    </recommendedName>
</protein>
<evidence type="ECO:0000313" key="9">
    <source>
        <dbReference type="EMBL" id="KAB5591404.1"/>
    </source>
</evidence>
<evidence type="ECO:0000256" key="6">
    <source>
        <dbReference type="ARBA" id="ARBA00022801"/>
    </source>
</evidence>
<dbReference type="EMBL" id="SSOP01000107">
    <property type="protein sequence ID" value="KAB5591404.1"/>
    <property type="molecule type" value="Genomic_DNA"/>
</dbReference>
<keyword evidence="6" id="KW-0378">Hydrolase</keyword>
<sequence>MQRVQEMGDFLGESSNDELHDNSLMKLELNSLMLINGLDGRDLDFETTLQLLRSRAGPNHPDSFTHRLQRLDNILCRPSASFELEYKFVFDELDYICDSVLASAMNEPLAPGGPQPEPEYLPDIRPTGRAHRERQAYNITCELRQTNFFERSMEFDNRSFRQIYRMSKHTFQSIIELIKGHPIFVSTGRREQRPVYYQLAVFLIRFGLLGSRAKFPALLTSVGEGTVFLYCNRVIRAIREFGLKCVGWPDAGRREQVKAGFQRLCGLDGIIGVLDGSLIGLDRKPAGTDASYISRKGTKAINIQAIVDHEGRFTSFQTGFPGSKNDTYVWKHSWVWQHRNNLFGEGEFLLADGGYPLSPYVVIPFPENELAEDGDRKREFSHLISNARVIIERTFGHLKSRFPSLFRMGAMGDIDDLYRAVEAIGEPDAFTRNCLESGEDEYDFVDQESADEPVGDGADINEPLLVAGREFRAWCMDVICPE</sequence>
<evidence type="ECO:0000256" key="7">
    <source>
        <dbReference type="ARBA" id="ARBA00023242"/>
    </source>
</evidence>
<evidence type="ECO:0000256" key="3">
    <source>
        <dbReference type="ARBA" id="ARBA00006958"/>
    </source>
</evidence>
<reference evidence="9 10" key="1">
    <citation type="journal article" date="2019" name="Fungal Biol. Biotechnol.">
        <title>Draft genome sequence of fastidious pathogen Ceratobasidium theobromae, which causes vascular-streak dieback in Theobroma cacao.</title>
        <authorList>
            <person name="Ali S.S."/>
            <person name="Asman A."/>
            <person name="Shao J."/>
            <person name="Firmansyah A.P."/>
            <person name="Susilo A.W."/>
            <person name="Rosmana A."/>
            <person name="McMahon P."/>
            <person name="Junaid M."/>
            <person name="Guest D."/>
            <person name="Kheng T.Y."/>
            <person name="Meinhardt L.W."/>
            <person name="Bailey B.A."/>
        </authorList>
    </citation>
    <scope>NUCLEOTIDE SEQUENCE [LARGE SCALE GENOMIC DNA]</scope>
    <source>
        <strain evidence="9 10">CT2</strain>
    </source>
</reference>
<keyword evidence="5" id="KW-0479">Metal-binding</keyword>
<comment type="subcellular location">
    <subcellularLocation>
        <location evidence="2">Nucleus</location>
    </subcellularLocation>
</comment>
<proteinExistence type="inferred from homology"/>
<dbReference type="AlphaFoldDB" id="A0A5N5QIC0"/>
<dbReference type="PANTHER" id="PTHR22930">
    <property type="match status" value="1"/>
</dbReference>
<evidence type="ECO:0000256" key="1">
    <source>
        <dbReference type="ARBA" id="ARBA00001968"/>
    </source>
</evidence>
<comment type="caution">
    <text evidence="9">The sequence shown here is derived from an EMBL/GenBank/DDBJ whole genome shotgun (WGS) entry which is preliminary data.</text>
</comment>
<dbReference type="OrthoDB" id="3233403at2759"/>
<dbReference type="Pfam" id="PF13359">
    <property type="entry name" value="DDE_Tnp_4"/>
    <property type="match status" value="1"/>
</dbReference>
<evidence type="ECO:0000256" key="2">
    <source>
        <dbReference type="ARBA" id="ARBA00004123"/>
    </source>
</evidence>
<evidence type="ECO:0000313" key="10">
    <source>
        <dbReference type="Proteomes" id="UP000383932"/>
    </source>
</evidence>
<keyword evidence="4" id="KW-0540">Nuclease</keyword>
<keyword evidence="10" id="KW-1185">Reference proteome</keyword>
<dbReference type="InterPro" id="IPR027806">
    <property type="entry name" value="HARBI1_dom"/>
</dbReference>
<name>A0A5N5QIC0_9AGAM</name>